<dbReference type="Proteomes" id="UP000198619">
    <property type="component" value="Unassembled WGS sequence"/>
</dbReference>
<organism evidence="1 2">
    <name type="scientific">Clostridium frigidicarnis</name>
    <dbReference type="NCBI Taxonomy" id="84698"/>
    <lineage>
        <taxon>Bacteria</taxon>
        <taxon>Bacillati</taxon>
        <taxon>Bacillota</taxon>
        <taxon>Clostridia</taxon>
        <taxon>Eubacteriales</taxon>
        <taxon>Clostridiaceae</taxon>
        <taxon>Clostridium</taxon>
    </lineage>
</organism>
<dbReference type="SUPFAM" id="SSF56112">
    <property type="entry name" value="Protein kinase-like (PK-like)"/>
    <property type="match status" value="1"/>
</dbReference>
<proteinExistence type="predicted"/>
<dbReference type="InterPro" id="IPR011009">
    <property type="entry name" value="Kinase-like_dom_sf"/>
</dbReference>
<gene>
    <name evidence="1" type="ORF">SAMN04488528_10709</name>
</gene>
<evidence type="ECO:0000313" key="2">
    <source>
        <dbReference type="Proteomes" id="UP000198619"/>
    </source>
</evidence>
<name>A0A1I1B7X4_9CLOT</name>
<dbReference type="EMBL" id="FOKI01000070">
    <property type="protein sequence ID" value="SFB45892.1"/>
    <property type="molecule type" value="Genomic_DNA"/>
</dbReference>
<dbReference type="STRING" id="84698.SAMN04488528_10709"/>
<accession>A0A1I1B7X4</accession>
<evidence type="ECO:0008006" key="3">
    <source>
        <dbReference type="Google" id="ProtNLM"/>
    </source>
</evidence>
<dbReference type="AlphaFoldDB" id="A0A1I1B7X4"/>
<protein>
    <recommendedName>
        <fullName evidence="3">Phosphotransferase enzyme family protein</fullName>
    </recommendedName>
</protein>
<dbReference type="OrthoDB" id="2199595at2"/>
<keyword evidence="2" id="KW-1185">Reference proteome</keyword>
<reference evidence="1 2" key="1">
    <citation type="submission" date="2016-10" db="EMBL/GenBank/DDBJ databases">
        <authorList>
            <person name="de Groot N.N."/>
        </authorList>
    </citation>
    <scope>NUCLEOTIDE SEQUENCE [LARGE SCALE GENOMIC DNA]</scope>
    <source>
        <strain evidence="1 2">DSM 12271</strain>
    </source>
</reference>
<evidence type="ECO:0000313" key="1">
    <source>
        <dbReference type="EMBL" id="SFB45892.1"/>
    </source>
</evidence>
<sequence length="137" mass="15841">MKLFGSISLCNGDLMQVNMICNEEDVYIIDWAFGGFMPYALEVARVISHGADSGFAYYMIDALREIFVKGVYEALDNTNLSFEEFCFDVKLACLNEHIEFLEYNFNNPDEPRDRYFELDFGRVNRVADEILLCLSIQ</sequence>